<feature type="region of interest" description="Disordered" evidence="1">
    <location>
        <begin position="9"/>
        <end position="41"/>
    </location>
</feature>
<feature type="compositionally biased region" description="Basic and acidic residues" evidence="1">
    <location>
        <begin position="10"/>
        <end position="33"/>
    </location>
</feature>
<dbReference type="Proteomes" id="UP000257109">
    <property type="component" value="Unassembled WGS sequence"/>
</dbReference>
<comment type="caution">
    <text evidence="2">The sequence shown here is derived from an EMBL/GenBank/DDBJ whole genome shotgun (WGS) entry which is preliminary data.</text>
</comment>
<sequence>CALAWVAKNNSEEFDSRGGNDRDPTNKAKDNLHDVGGPMTRPKTKIIKQFLPDLSLGITKSLEQSESEAAPKWVTLLQVDDD</sequence>
<keyword evidence="3" id="KW-1185">Reference proteome</keyword>
<feature type="non-terminal residue" evidence="2">
    <location>
        <position position="1"/>
    </location>
</feature>
<evidence type="ECO:0000256" key="1">
    <source>
        <dbReference type="SAM" id="MobiDB-lite"/>
    </source>
</evidence>
<evidence type="ECO:0000313" key="3">
    <source>
        <dbReference type="Proteomes" id="UP000257109"/>
    </source>
</evidence>
<dbReference type="EMBL" id="QJKJ01008038">
    <property type="protein sequence ID" value="RDX81001.1"/>
    <property type="molecule type" value="Genomic_DNA"/>
</dbReference>
<name>A0A371FRV1_MUCPR</name>
<dbReference type="AlphaFoldDB" id="A0A371FRV1"/>
<protein>
    <submittedName>
        <fullName evidence="2">Uncharacterized protein</fullName>
    </submittedName>
</protein>
<organism evidence="2 3">
    <name type="scientific">Mucuna pruriens</name>
    <name type="common">Velvet bean</name>
    <name type="synonym">Dolichos pruriens</name>
    <dbReference type="NCBI Taxonomy" id="157652"/>
    <lineage>
        <taxon>Eukaryota</taxon>
        <taxon>Viridiplantae</taxon>
        <taxon>Streptophyta</taxon>
        <taxon>Embryophyta</taxon>
        <taxon>Tracheophyta</taxon>
        <taxon>Spermatophyta</taxon>
        <taxon>Magnoliopsida</taxon>
        <taxon>eudicotyledons</taxon>
        <taxon>Gunneridae</taxon>
        <taxon>Pentapetalae</taxon>
        <taxon>rosids</taxon>
        <taxon>fabids</taxon>
        <taxon>Fabales</taxon>
        <taxon>Fabaceae</taxon>
        <taxon>Papilionoideae</taxon>
        <taxon>50 kb inversion clade</taxon>
        <taxon>NPAAA clade</taxon>
        <taxon>indigoferoid/millettioid clade</taxon>
        <taxon>Phaseoleae</taxon>
        <taxon>Mucuna</taxon>
    </lineage>
</organism>
<gene>
    <name evidence="2" type="ORF">CR513_38374</name>
</gene>
<proteinExistence type="predicted"/>
<evidence type="ECO:0000313" key="2">
    <source>
        <dbReference type="EMBL" id="RDX81001.1"/>
    </source>
</evidence>
<feature type="non-terminal residue" evidence="2">
    <location>
        <position position="82"/>
    </location>
</feature>
<accession>A0A371FRV1</accession>
<reference evidence="2" key="1">
    <citation type="submission" date="2018-05" db="EMBL/GenBank/DDBJ databases">
        <title>Draft genome of Mucuna pruriens seed.</title>
        <authorList>
            <person name="Nnadi N.E."/>
            <person name="Vos R."/>
            <person name="Hasami M.H."/>
            <person name="Devisetty U.K."/>
            <person name="Aguiy J.C."/>
        </authorList>
    </citation>
    <scope>NUCLEOTIDE SEQUENCE [LARGE SCALE GENOMIC DNA]</scope>
    <source>
        <strain evidence="2">JCA_2017</strain>
    </source>
</reference>